<name>A0A368N9D5_9EURY</name>
<comment type="similarity">
    <text evidence="7">Belongs to the binding-protein-dependent transport system permease family.</text>
</comment>
<feature type="transmembrane region" description="Helical" evidence="7">
    <location>
        <begin position="307"/>
        <end position="328"/>
    </location>
</feature>
<evidence type="ECO:0000256" key="5">
    <source>
        <dbReference type="ARBA" id="ARBA00022989"/>
    </source>
</evidence>
<feature type="transmembrane region" description="Helical" evidence="7">
    <location>
        <begin position="75"/>
        <end position="94"/>
    </location>
</feature>
<evidence type="ECO:0000256" key="6">
    <source>
        <dbReference type="ARBA" id="ARBA00023136"/>
    </source>
</evidence>
<dbReference type="PANTHER" id="PTHR43386:SF1">
    <property type="entry name" value="D,D-DIPEPTIDE TRANSPORT SYSTEM PERMEASE PROTEIN DDPC-RELATED"/>
    <property type="match status" value="1"/>
</dbReference>
<feature type="domain" description="ABC transmembrane type-1" evidence="8">
    <location>
        <begin position="139"/>
        <end position="329"/>
    </location>
</feature>
<evidence type="ECO:0000256" key="1">
    <source>
        <dbReference type="ARBA" id="ARBA00004651"/>
    </source>
</evidence>
<evidence type="ECO:0000313" key="10">
    <source>
        <dbReference type="Proteomes" id="UP000252189"/>
    </source>
</evidence>
<keyword evidence="5 7" id="KW-1133">Transmembrane helix</keyword>
<keyword evidence="2 7" id="KW-0813">Transport</keyword>
<dbReference type="Proteomes" id="UP000252189">
    <property type="component" value="Unassembled WGS sequence"/>
</dbReference>
<reference evidence="9 10" key="1">
    <citation type="submission" date="2018-07" db="EMBL/GenBank/DDBJ databases">
        <title>Genome sequences of Haloplanus salinus JCM 18368T.</title>
        <authorList>
            <person name="Kim Y.B."/>
            <person name="Roh S.W."/>
        </authorList>
    </citation>
    <scope>NUCLEOTIDE SEQUENCE [LARGE SCALE GENOMIC DNA]</scope>
    <source>
        <strain evidence="9 10">JCM 18368</strain>
    </source>
</reference>
<dbReference type="GO" id="GO:0055085">
    <property type="term" value="P:transmembrane transport"/>
    <property type="evidence" value="ECO:0007669"/>
    <property type="project" value="InterPro"/>
</dbReference>
<dbReference type="AlphaFoldDB" id="A0A368N9D5"/>
<proteinExistence type="inferred from homology"/>
<evidence type="ECO:0000259" key="8">
    <source>
        <dbReference type="PROSITE" id="PS50928"/>
    </source>
</evidence>
<dbReference type="InterPro" id="IPR035906">
    <property type="entry name" value="MetI-like_sf"/>
</dbReference>
<gene>
    <name evidence="9" type="ORF">DU504_04515</name>
</gene>
<keyword evidence="6 7" id="KW-0472">Membrane</keyword>
<feature type="transmembrane region" description="Helical" evidence="7">
    <location>
        <begin position="187"/>
        <end position="214"/>
    </location>
</feature>
<dbReference type="SUPFAM" id="SSF161098">
    <property type="entry name" value="MetI-like"/>
    <property type="match status" value="1"/>
</dbReference>
<protein>
    <submittedName>
        <fullName evidence="9">ABC transporter permease</fullName>
    </submittedName>
</protein>
<dbReference type="InterPro" id="IPR000515">
    <property type="entry name" value="MetI-like"/>
</dbReference>
<keyword evidence="3" id="KW-1003">Cell membrane</keyword>
<dbReference type="PANTHER" id="PTHR43386">
    <property type="entry name" value="OLIGOPEPTIDE TRANSPORT SYSTEM PERMEASE PROTEIN APPC"/>
    <property type="match status" value="1"/>
</dbReference>
<evidence type="ECO:0000256" key="4">
    <source>
        <dbReference type="ARBA" id="ARBA00022692"/>
    </source>
</evidence>
<dbReference type="InterPro" id="IPR050366">
    <property type="entry name" value="BP-dependent_transpt_permease"/>
</dbReference>
<evidence type="ECO:0000256" key="3">
    <source>
        <dbReference type="ARBA" id="ARBA00022475"/>
    </source>
</evidence>
<keyword evidence="10" id="KW-1185">Reference proteome</keyword>
<evidence type="ECO:0000256" key="2">
    <source>
        <dbReference type="ARBA" id="ARBA00022448"/>
    </source>
</evidence>
<dbReference type="GO" id="GO:0005886">
    <property type="term" value="C:plasma membrane"/>
    <property type="evidence" value="ECO:0007669"/>
    <property type="project" value="UniProtKB-SubCell"/>
</dbReference>
<dbReference type="Pfam" id="PF00528">
    <property type="entry name" value="BPD_transp_1"/>
    <property type="match status" value="1"/>
</dbReference>
<organism evidence="9 10">
    <name type="scientific">Haloplanus salinus</name>
    <dbReference type="NCBI Taxonomy" id="1126245"/>
    <lineage>
        <taxon>Archaea</taxon>
        <taxon>Methanobacteriati</taxon>
        <taxon>Methanobacteriota</taxon>
        <taxon>Stenosarchaea group</taxon>
        <taxon>Halobacteria</taxon>
        <taxon>Halobacteriales</taxon>
        <taxon>Haloferacaceae</taxon>
        <taxon>Haloplanus</taxon>
    </lineage>
</organism>
<dbReference type="EMBL" id="QPHM01000001">
    <property type="protein sequence ID" value="RCU46633.1"/>
    <property type="molecule type" value="Genomic_DNA"/>
</dbReference>
<keyword evidence="4 7" id="KW-0812">Transmembrane</keyword>
<feature type="transmembrane region" description="Helical" evidence="7">
    <location>
        <begin position="143"/>
        <end position="167"/>
    </location>
</feature>
<comment type="subcellular location">
    <subcellularLocation>
        <location evidence="1 7">Cell membrane</location>
        <topology evidence="1 7">Multi-pass membrane protein</topology>
    </subcellularLocation>
</comment>
<dbReference type="PROSITE" id="PS50928">
    <property type="entry name" value="ABC_TM1"/>
    <property type="match status" value="1"/>
</dbReference>
<dbReference type="Gene3D" id="1.10.3720.10">
    <property type="entry name" value="MetI-like"/>
    <property type="match status" value="1"/>
</dbReference>
<evidence type="ECO:0000256" key="7">
    <source>
        <dbReference type="RuleBase" id="RU363032"/>
    </source>
</evidence>
<dbReference type="CDD" id="cd06261">
    <property type="entry name" value="TM_PBP2"/>
    <property type="match status" value="1"/>
</dbReference>
<sequence length="350" mass="37423">MFGQHRHNCSNTVFGGALGPRTTLFSPVGIRSGMSIRDLISSTSATPVDALTSNHIVRNFVGGLRLMLNDRTTAVYFWILVGIAVLGLVGPAIAPYDIEETQYDDETGEVLSAAPPSLDHPLGTTFAGYDVLSRLLVGARPTVITGVLGGGLILTIGTTIGITAGYVGGRTETILMRFTDFAYGVPLIPFGIVMITFLGVGFISSILVIGLILWRGGARVIRAQTLQIKQYPFVKVARATGASRRRIIIKHILPNVAPMAIFFLALGVGYAIMLQASLTFLGVASPFTPSWGVMIRNAFNSGYMSEAWWWSLTPGLLIGITVLSTFMFGRGYEDLITADGESVEADTVAA</sequence>
<feature type="transmembrane region" description="Helical" evidence="7">
    <location>
        <begin position="252"/>
        <end position="273"/>
    </location>
</feature>
<accession>A0A368N9D5</accession>
<comment type="caution">
    <text evidence="9">The sequence shown here is derived from an EMBL/GenBank/DDBJ whole genome shotgun (WGS) entry which is preliminary data.</text>
</comment>
<evidence type="ECO:0000313" key="9">
    <source>
        <dbReference type="EMBL" id="RCU46633.1"/>
    </source>
</evidence>